<name>A0ABY4VN96_9BURK</name>
<proteinExistence type="predicted"/>
<evidence type="ECO:0000256" key="7">
    <source>
        <dbReference type="ARBA" id="ARBA00023012"/>
    </source>
</evidence>
<dbReference type="InterPro" id="IPR003594">
    <property type="entry name" value="HATPase_dom"/>
</dbReference>
<evidence type="ECO:0000256" key="1">
    <source>
        <dbReference type="ARBA" id="ARBA00004651"/>
    </source>
</evidence>
<dbReference type="Proteomes" id="UP001056648">
    <property type="component" value="Chromosome 1"/>
</dbReference>
<reference evidence="11" key="1">
    <citation type="submission" date="2022-06" db="EMBL/GenBank/DDBJ databases">
        <title>Complete genome sequence and characterization of Cupriavidus gilardii QJ1 isolated from contaminating cells.</title>
        <authorList>
            <person name="Qi J."/>
        </authorList>
    </citation>
    <scope>NUCLEOTIDE SEQUENCE</scope>
    <source>
        <strain evidence="11">QJ1</strain>
    </source>
</reference>
<keyword evidence="7" id="KW-0902">Two-component regulatory system</keyword>
<keyword evidence="8 9" id="KW-0472">Membrane</keyword>
<keyword evidence="4 9" id="KW-0812">Transmembrane</keyword>
<dbReference type="InterPro" id="IPR011712">
    <property type="entry name" value="Sig_transdc_His_kin_sub3_dim/P"/>
</dbReference>
<feature type="domain" description="Histidine kinase" evidence="10">
    <location>
        <begin position="316"/>
        <end position="527"/>
    </location>
</feature>
<evidence type="ECO:0000313" key="12">
    <source>
        <dbReference type="Proteomes" id="UP001056648"/>
    </source>
</evidence>
<evidence type="ECO:0000256" key="8">
    <source>
        <dbReference type="ARBA" id="ARBA00023136"/>
    </source>
</evidence>
<dbReference type="Gene3D" id="1.20.5.1930">
    <property type="match status" value="1"/>
</dbReference>
<evidence type="ECO:0000256" key="9">
    <source>
        <dbReference type="SAM" id="Phobius"/>
    </source>
</evidence>
<dbReference type="Pfam" id="PF02518">
    <property type="entry name" value="HATPase_c"/>
    <property type="match status" value="1"/>
</dbReference>
<dbReference type="SUPFAM" id="SSF55874">
    <property type="entry name" value="ATPase domain of HSP90 chaperone/DNA topoisomerase II/histidine kinase"/>
    <property type="match status" value="1"/>
</dbReference>
<dbReference type="Gene3D" id="3.30.450.20">
    <property type="entry name" value="PAS domain"/>
    <property type="match status" value="1"/>
</dbReference>
<dbReference type="PANTHER" id="PTHR24421">
    <property type="entry name" value="NITRATE/NITRITE SENSOR PROTEIN NARX-RELATED"/>
    <property type="match status" value="1"/>
</dbReference>
<evidence type="ECO:0000313" key="11">
    <source>
        <dbReference type="EMBL" id="USE77772.1"/>
    </source>
</evidence>
<protein>
    <submittedName>
        <fullName evidence="11">Cache domain-containing protein</fullName>
    </submittedName>
</protein>
<keyword evidence="2" id="KW-1003">Cell membrane</keyword>
<dbReference type="RefSeq" id="WP_252252012.1">
    <property type="nucleotide sequence ID" value="NZ_CP098735.1"/>
</dbReference>
<accession>A0ABY4VN96</accession>
<comment type="subcellular location">
    <subcellularLocation>
        <location evidence="1">Cell membrane</location>
        <topology evidence="1">Multi-pass membrane protein</topology>
    </subcellularLocation>
</comment>
<dbReference type="CDD" id="cd18774">
    <property type="entry name" value="PDC2_HK_sensor"/>
    <property type="match status" value="1"/>
</dbReference>
<dbReference type="Pfam" id="PF07730">
    <property type="entry name" value="HisKA_3"/>
    <property type="match status" value="1"/>
</dbReference>
<evidence type="ECO:0000256" key="4">
    <source>
        <dbReference type="ARBA" id="ARBA00022692"/>
    </source>
</evidence>
<organism evidence="11 12">
    <name type="scientific">Cupriavidus gilardii</name>
    <dbReference type="NCBI Taxonomy" id="82541"/>
    <lineage>
        <taxon>Bacteria</taxon>
        <taxon>Pseudomonadati</taxon>
        <taxon>Pseudomonadota</taxon>
        <taxon>Betaproteobacteria</taxon>
        <taxon>Burkholderiales</taxon>
        <taxon>Burkholderiaceae</taxon>
        <taxon>Cupriavidus</taxon>
    </lineage>
</organism>
<feature type="transmembrane region" description="Helical" evidence="9">
    <location>
        <begin position="72"/>
        <end position="91"/>
    </location>
</feature>
<keyword evidence="6 9" id="KW-1133">Transmembrane helix</keyword>
<dbReference type="SMART" id="SM00387">
    <property type="entry name" value="HATPase_c"/>
    <property type="match status" value="1"/>
</dbReference>
<dbReference type="EMBL" id="CP098735">
    <property type="protein sequence ID" value="USE77772.1"/>
    <property type="molecule type" value="Genomic_DNA"/>
</dbReference>
<keyword evidence="3" id="KW-0808">Transferase</keyword>
<sequence>MDTEFAQRADSINRTGRNRFVWRRRHLLGAASVFRRRPSTRLAESEYDRLLGAPSMIHLPPRVQSLTIRMRTVALFAALMLVVFVLVTWAVSYQMVSHSRQDRQQVQAVYVASKEKELRHYVELGHATLVRIAHGSGEEADLQQQALAALSRMHFGNDGYFFVYDRLGNVLLNPGSMGIDGVDFCDPADTGSDQAMLLINKARAGGGIVRYNWIKPSSRTEAPKMSYVRAADQWGWILGAGLYMDDIERELAAFDANAARTLRDTQIRISAFALGSIMLISLGGLALNLHNSRISGEKLRRLARRVVSSQEEERARVARELHDGVVQVLVSSKYLLETAQVHLEQEQGSDRTSAAPPARRHAPQELLAQGLGRLQEALVEIRRVSHGLHPALLSDLGLAAALRMLVEQLRPQCPVDLRFAEHGAIPALSEAQATALFRVAQEALNNALSHAHAGWVQIALTGSERHVELTIEDNGRGFDLKKVRADRQRGIGLRNMRERIESLEGSGFAIHTGPDGTRVEVRLALRAPEPETDIRADSRADIRADSRPDVPATVPLQGALLHDLEPACAARR</sequence>
<evidence type="ECO:0000259" key="10">
    <source>
        <dbReference type="PROSITE" id="PS50109"/>
    </source>
</evidence>
<dbReference type="InterPro" id="IPR036890">
    <property type="entry name" value="HATPase_C_sf"/>
</dbReference>
<keyword evidence="12" id="KW-1185">Reference proteome</keyword>
<evidence type="ECO:0000256" key="2">
    <source>
        <dbReference type="ARBA" id="ARBA00022475"/>
    </source>
</evidence>
<gene>
    <name evidence="11" type="ORF">NDR89_01615</name>
</gene>
<dbReference type="SMART" id="SM01049">
    <property type="entry name" value="Cache_2"/>
    <property type="match status" value="1"/>
</dbReference>
<evidence type="ECO:0000256" key="5">
    <source>
        <dbReference type="ARBA" id="ARBA00022777"/>
    </source>
</evidence>
<evidence type="ECO:0000256" key="3">
    <source>
        <dbReference type="ARBA" id="ARBA00022679"/>
    </source>
</evidence>
<dbReference type="InterPro" id="IPR005467">
    <property type="entry name" value="His_kinase_dom"/>
</dbReference>
<dbReference type="Pfam" id="PF17200">
    <property type="entry name" value="sCache_2"/>
    <property type="match status" value="1"/>
</dbReference>
<dbReference type="PROSITE" id="PS50109">
    <property type="entry name" value="HIS_KIN"/>
    <property type="match status" value="1"/>
</dbReference>
<keyword evidence="5" id="KW-0418">Kinase</keyword>
<evidence type="ECO:0000256" key="6">
    <source>
        <dbReference type="ARBA" id="ARBA00022989"/>
    </source>
</evidence>
<dbReference type="InterPro" id="IPR050482">
    <property type="entry name" value="Sensor_HK_TwoCompSys"/>
</dbReference>
<dbReference type="CDD" id="cd16917">
    <property type="entry name" value="HATPase_UhpB-NarQ-NarX-like"/>
    <property type="match status" value="1"/>
</dbReference>
<dbReference type="Gene3D" id="3.30.565.10">
    <property type="entry name" value="Histidine kinase-like ATPase, C-terminal domain"/>
    <property type="match status" value="1"/>
</dbReference>
<dbReference type="InterPro" id="IPR033480">
    <property type="entry name" value="sCache_2"/>
</dbReference>